<feature type="active site" description="Proton acceptor" evidence="8">
    <location>
        <position position="241"/>
    </location>
</feature>
<evidence type="ECO:0000259" key="11">
    <source>
        <dbReference type="Pfam" id="PF00370"/>
    </source>
</evidence>
<comment type="caution">
    <text evidence="13">The sequence shown here is derived from an EMBL/GenBank/DDBJ whole genome shotgun (WGS) entry which is preliminary data.</text>
</comment>
<evidence type="ECO:0000259" key="12">
    <source>
        <dbReference type="Pfam" id="PF02782"/>
    </source>
</evidence>
<dbReference type="PIRSF" id="PIRSF000538">
    <property type="entry name" value="GlpK"/>
    <property type="match status" value="1"/>
</dbReference>
<dbReference type="Pfam" id="PF00370">
    <property type="entry name" value="FGGY_N"/>
    <property type="match status" value="1"/>
</dbReference>
<dbReference type="PROSITE" id="PS00445">
    <property type="entry name" value="FGGY_KINASES_2"/>
    <property type="match status" value="1"/>
</dbReference>
<reference evidence="14" key="1">
    <citation type="journal article" date="2019" name="Int. J. Syst. Evol. Microbiol.">
        <title>The Global Catalogue of Microorganisms (GCM) 10K type strain sequencing project: providing services to taxonomists for standard genome sequencing and annotation.</title>
        <authorList>
            <consortium name="The Broad Institute Genomics Platform"/>
            <consortium name="The Broad Institute Genome Sequencing Center for Infectious Disease"/>
            <person name="Wu L."/>
            <person name="Ma J."/>
        </authorList>
    </citation>
    <scope>NUCLEOTIDE SEQUENCE [LARGE SCALE GENOMIC DNA]</scope>
    <source>
        <strain evidence="14">CCUG 53903</strain>
    </source>
</reference>
<evidence type="ECO:0000256" key="2">
    <source>
        <dbReference type="ARBA" id="ARBA00022629"/>
    </source>
</evidence>
<keyword evidence="3 8" id="KW-0808">Transferase</keyword>
<dbReference type="InterPro" id="IPR050406">
    <property type="entry name" value="FGGY_Carb_Kinase"/>
</dbReference>
<dbReference type="NCBIfam" id="TIGR01312">
    <property type="entry name" value="XylB"/>
    <property type="match status" value="1"/>
</dbReference>
<dbReference type="InterPro" id="IPR018484">
    <property type="entry name" value="FGGY_N"/>
</dbReference>
<evidence type="ECO:0000256" key="8">
    <source>
        <dbReference type="HAMAP-Rule" id="MF_02220"/>
    </source>
</evidence>
<dbReference type="EMBL" id="JBHSPA010000023">
    <property type="protein sequence ID" value="MFC5826122.1"/>
    <property type="molecule type" value="Genomic_DNA"/>
</dbReference>
<evidence type="ECO:0000313" key="14">
    <source>
        <dbReference type="Proteomes" id="UP001596058"/>
    </source>
</evidence>
<keyword evidence="6 8" id="KW-0067">ATP-binding</keyword>
<dbReference type="InterPro" id="IPR043129">
    <property type="entry name" value="ATPase_NBD"/>
</dbReference>
<dbReference type="HAMAP" id="MF_02220">
    <property type="entry name" value="XylB"/>
    <property type="match status" value="1"/>
</dbReference>
<keyword evidence="14" id="KW-1185">Reference proteome</keyword>
<gene>
    <name evidence="8 10 13" type="primary">xylB</name>
    <name evidence="13" type="ORF">ACFPZ3_19825</name>
</gene>
<feature type="site" description="Important for activity" evidence="8">
    <location>
        <position position="9"/>
    </location>
</feature>
<keyword evidence="5 8" id="KW-0418">Kinase</keyword>
<dbReference type="Gene3D" id="3.30.420.40">
    <property type="match status" value="2"/>
</dbReference>
<dbReference type="GO" id="GO:0004856">
    <property type="term" value="F:D-xylulokinase activity"/>
    <property type="evidence" value="ECO:0007669"/>
    <property type="project" value="UniProtKB-EC"/>
</dbReference>
<dbReference type="EC" id="2.7.1.17" evidence="8 10"/>
<dbReference type="SUPFAM" id="SSF53067">
    <property type="entry name" value="Actin-like ATPase domain"/>
    <property type="match status" value="2"/>
</dbReference>
<feature type="binding site" evidence="8">
    <location>
        <begin position="81"/>
        <end position="82"/>
    </location>
    <ligand>
        <name>substrate</name>
    </ligand>
</feature>
<dbReference type="Proteomes" id="UP001596058">
    <property type="component" value="Unassembled WGS sequence"/>
</dbReference>
<protein>
    <recommendedName>
        <fullName evidence="8 10">Xylulose kinase</fullName>
        <shortName evidence="8 10">Xylulokinase</shortName>
        <ecNumber evidence="8 10">2.7.1.17</ecNumber>
    </recommendedName>
</protein>
<proteinExistence type="inferred from homology"/>
<evidence type="ECO:0000313" key="13">
    <source>
        <dbReference type="EMBL" id="MFC5826122.1"/>
    </source>
</evidence>
<evidence type="ECO:0000256" key="9">
    <source>
        <dbReference type="RuleBase" id="RU003733"/>
    </source>
</evidence>
<dbReference type="CDD" id="cd07808">
    <property type="entry name" value="ASKHA_NBD_FGGY_EcXK-like"/>
    <property type="match status" value="1"/>
</dbReference>
<evidence type="ECO:0000256" key="6">
    <source>
        <dbReference type="ARBA" id="ARBA00022840"/>
    </source>
</evidence>
<evidence type="ECO:0000256" key="10">
    <source>
        <dbReference type="RuleBase" id="RU364073"/>
    </source>
</evidence>
<feature type="domain" description="Carbohydrate kinase FGGY C-terminal" evidence="12">
    <location>
        <begin position="259"/>
        <end position="448"/>
    </location>
</feature>
<accession>A0ABW1CLD1</accession>
<comment type="similarity">
    <text evidence="1 8 9">Belongs to the FGGY kinase family.</text>
</comment>
<keyword evidence="7 8" id="KW-0119">Carbohydrate metabolism</keyword>
<dbReference type="Pfam" id="PF02782">
    <property type="entry name" value="FGGY_C"/>
    <property type="match status" value="1"/>
</dbReference>
<keyword evidence="4 8" id="KW-0547">Nucleotide-binding</keyword>
<dbReference type="PANTHER" id="PTHR43095:SF5">
    <property type="entry name" value="XYLULOSE KINASE"/>
    <property type="match status" value="1"/>
</dbReference>
<dbReference type="InterPro" id="IPR018485">
    <property type="entry name" value="FGGY_C"/>
</dbReference>
<dbReference type="InterPro" id="IPR000577">
    <property type="entry name" value="Carb_kinase_FGGY"/>
</dbReference>
<organism evidence="13 14">
    <name type="scientific">Nonomuraea insulae</name>
    <dbReference type="NCBI Taxonomy" id="1616787"/>
    <lineage>
        <taxon>Bacteria</taxon>
        <taxon>Bacillati</taxon>
        <taxon>Actinomycetota</taxon>
        <taxon>Actinomycetes</taxon>
        <taxon>Streptosporangiales</taxon>
        <taxon>Streptosporangiaceae</taxon>
        <taxon>Nonomuraea</taxon>
    </lineage>
</organism>
<dbReference type="PROSITE" id="PS00933">
    <property type="entry name" value="FGGY_KINASES_1"/>
    <property type="match status" value="1"/>
</dbReference>
<dbReference type="PANTHER" id="PTHR43095">
    <property type="entry name" value="SUGAR KINASE"/>
    <property type="match status" value="1"/>
</dbReference>
<dbReference type="RefSeq" id="WP_379515628.1">
    <property type="nucleotide sequence ID" value="NZ_JBHSPA010000023.1"/>
</dbReference>
<name>A0ABW1CLD1_9ACTN</name>
<evidence type="ECO:0000256" key="1">
    <source>
        <dbReference type="ARBA" id="ARBA00009156"/>
    </source>
</evidence>
<keyword evidence="2 8" id="KW-0859">Xylose metabolism</keyword>
<feature type="domain" description="Carbohydrate kinase FGGY N-terminal" evidence="11">
    <location>
        <begin position="4"/>
        <end position="244"/>
    </location>
</feature>
<evidence type="ECO:0000256" key="4">
    <source>
        <dbReference type="ARBA" id="ARBA00022741"/>
    </source>
</evidence>
<dbReference type="InterPro" id="IPR006000">
    <property type="entry name" value="Xylulokinase"/>
</dbReference>
<sequence>MTDYWLGIDIGTSGCKVIAIDDRAHVVATSLTEYPRYTQRPGWSEQDPADWWQATCVSVREVTARLPDPGEVRGIGLCGQMHGLTALDRADAVVRPAILWNDQRNERQCRAIVETVGGPEALLGLTNNQMLPGFTAGKILWLRDHEPESFRRMHRFLNPKDFLRLRMTGDHATDVSDASGTGLFDVRRRVWSAGLIAAIDLPERLFPRVVESHEVTGALLPEVAKDWGVPAGLPVVGGGGDAVLQTTAMGVTGGSRLGITLGTAGIVAGATDQCPDNRGGLLQISCGNAADRWHVMGVALNTGGAFHWLRGALAPLAGDSELSYARLVELAEAAPPGARGLLFLPYLLGERCPHVAPDARGAWIGLTPQHGAAELVRSVMEGVLFNMRQIVDLCAAADLGMDEIRVSGGATGERQWLRLLADILNSPVSTVAGGEQGGALGAALLAGIGTGRWKTLHDATGVIGTATTVRPRAETSAVYQDVYQDFCSLFDHLDPLFARQRQKHEEK</sequence>
<comment type="catalytic activity">
    <reaction evidence="8 10">
        <text>D-xylulose + ATP = D-xylulose 5-phosphate + ADP + H(+)</text>
        <dbReference type="Rhea" id="RHEA:10964"/>
        <dbReference type="ChEBI" id="CHEBI:15378"/>
        <dbReference type="ChEBI" id="CHEBI:17140"/>
        <dbReference type="ChEBI" id="CHEBI:30616"/>
        <dbReference type="ChEBI" id="CHEBI:57737"/>
        <dbReference type="ChEBI" id="CHEBI:456216"/>
        <dbReference type="EC" id="2.7.1.17"/>
    </reaction>
</comment>
<evidence type="ECO:0000256" key="7">
    <source>
        <dbReference type="ARBA" id="ARBA00023277"/>
    </source>
</evidence>
<comment type="function">
    <text evidence="8">Catalyzes the phosphorylation of D-xylulose to D-xylulose 5-phosphate.</text>
</comment>
<dbReference type="InterPro" id="IPR018483">
    <property type="entry name" value="Carb_kinase_FGGY_CS"/>
</dbReference>
<evidence type="ECO:0000256" key="5">
    <source>
        <dbReference type="ARBA" id="ARBA00022777"/>
    </source>
</evidence>
<evidence type="ECO:0000256" key="3">
    <source>
        <dbReference type="ARBA" id="ARBA00022679"/>
    </source>
</evidence>